<dbReference type="SUPFAM" id="SSF47226">
    <property type="entry name" value="Histidine-containing phosphotransfer domain, HPT domain"/>
    <property type="match status" value="1"/>
</dbReference>
<dbReference type="PANTHER" id="PTHR28242:SF7">
    <property type="entry name" value="HISTIDINE-CONTAINING PHOSPHOTRANSFER PROTEIN"/>
    <property type="match status" value="1"/>
</dbReference>
<dbReference type="InterPro" id="IPR036641">
    <property type="entry name" value="HPT_dom_sf"/>
</dbReference>
<reference evidence="3" key="1">
    <citation type="journal article" date="2023" name="Plant Biotechnol. J.">
        <title>Chromosome-level wild Hevea brasiliensis genome provides new tools for genomic-assisted breeding and valuable loci to elevate rubber yield.</title>
        <authorList>
            <person name="Cheng H."/>
            <person name="Song X."/>
            <person name="Hu Y."/>
            <person name="Wu T."/>
            <person name="Yang Q."/>
            <person name="An Z."/>
            <person name="Feng S."/>
            <person name="Deng Z."/>
            <person name="Wu W."/>
            <person name="Zeng X."/>
            <person name="Tu M."/>
            <person name="Wang X."/>
            <person name="Huang H."/>
        </authorList>
    </citation>
    <scope>NUCLEOTIDE SEQUENCE</scope>
    <source>
        <strain evidence="3">MT/VB/25A 57/8</strain>
    </source>
</reference>
<dbReference type="PANTHER" id="PTHR28242">
    <property type="entry name" value="PHOSPHORELAY INTERMEDIATE PROTEIN YPD1"/>
    <property type="match status" value="1"/>
</dbReference>
<name>A0ABQ9NAJ1_HEVBR</name>
<proteinExistence type="predicted"/>
<dbReference type="EMBL" id="JARPOI010000001">
    <property type="protein sequence ID" value="KAJ9188697.1"/>
    <property type="molecule type" value="Genomic_DNA"/>
</dbReference>
<keyword evidence="4" id="KW-1185">Reference proteome</keyword>
<organism evidence="3 4">
    <name type="scientific">Hevea brasiliensis</name>
    <name type="common">Para rubber tree</name>
    <name type="synonym">Siphonia brasiliensis</name>
    <dbReference type="NCBI Taxonomy" id="3981"/>
    <lineage>
        <taxon>Eukaryota</taxon>
        <taxon>Viridiplantae</taxon>
        <taxon>Streptophyta</taxon>
        <taxon>Embryophyta</taxon>
        <taxon>Tracheophyta</taxon>
        <taxon>Spermatophyta</taxon>
        <taxon>Magnoliopsida</taxon>
        <taxon>eudicotyledons</taxon>
        <taxon>Gunneridae</taxon>
        <taxon>Pentapetalae</taxon>
        <taxon>rosids</taxon>
        <taxon>fabids</taxon>
        <taxon>Malpighiales</taxon>
        <taxon>Euphorbiaceae</taxon>
        <taxon>Crotonoideae</taxon>
        <taxon>Micrandreae</taxon>
        <taxon>Hevea</taxon>
    </lineage>
</organism>
<sequence length="150" mass="17498">MALSIVKELLEQYLKSLFDEGIVNDQFHHIQNLKTVEEPDHVVQLINTYCLDVEAILSELASNTDLPEVNFSHLETLAHQVEEKSMYIGAEHVRLACAGLIQACRQMHKRNFCCALSWTECEFTRTRNKFQACVQMEWKIMRLESKKRQK</sequence>
<evidence type="ECO:0000256" key="2">
    <source>
        <dbReference type="RuleBase" id="RU369004"/>
    </source>
</evidence>
<keyword evidence="2" id="KW-0932">Cytokinin signaling pathway</keyword>
<evidence type="ECO:0000256" key="1">
    <source>
        <dbReference type="ARBA" id="ARBA00023012"/>
    </source>
</evidence>
<dbReference type="Proteomes" id="UP001174677">
    <property type="component" value="Chromosome 1"/>
</dbReference>
<gene>
    <name evidence="3" type="ORF">P3X46_000067</name>
</gene>
<evidence type="ECO:0000313" key="3">
    <source>
        <dbReference type="EMBL" id="KAJ9188697.1"/>
    </source>
</evidence>
<evidence type="ECO:0000313" key="4">
    <source>
        <dbReference type="Proteomes" id="UP001174677"/>
    </source>
</evidence>
<comment type="subcellular location">
    <subcellularLocation>
        <location evidence="2">Cytoplasm</location>
        <location evidence="2">Cytosol</location>
    </subcellularLocation>
    <subcellularLocation>
        <location evidence="2">Nucleus</location>
    </subcellularLocation>
</comment>
<comment type="caution">
    <text evidence="3">The sequence shown here is derived from an EMBL/GenBank/DDBJ whole genome shotgun (WGS) entry which is preliminary data.</text>
</comment>
<dbReference type="InterPro" id="IPR045871">
    <property type="entry name" value="AHP1-5/YPD1"/>
</dbReference>
<accession>A0ABQ9NAJ1</accession>
<dbReference type="Gene3D" id="1.20.120.160">
    <property type="entry name" value="HPT domain"/>
    <property type="match status" value="1"/>
</dbReference>
<protein>
    <recommendedName>
        <fullName evidence="2">Histidine-containing phosphotransfer protein</fullName>
    </recommendedName>
</protein>
<comment type="function">
    <text evidence="2">Functions as a two-component phosphorelay mediators between cytokinin sensor histidine kinases and response regulators (B-type ARRs). Plays an important role in propagating cytokinin signal transduction.</text>
</comment>
<keyword evidence="1 2" id="KW-0902">Two-component regulatory system</keyword>
<comment type="domain">
    <text evidence="2">Histidine-containing phosphotransfer domain (HPt) contains an active histidine that mediates the phosphotransfer.</text>
</comment>